<gene>
    <name evidence="1" type="ORF">GP475_09895</name>
</gene>
<dbReference type="Proteomes" id="UP000516320">
    <property type="component" value="Chromosome"/>
</dbReference>
<dbReference type="RefSeq" id="WP_187974221.1">
    <property type="nucleotide sequence ID" value="NZ_CP046884.1"/>
</dbReference>
<dbReference type="EMBL" id="CP046884">
    <property type="protein sequence ID" value="QNQ90912.1"/>
    <property type="molecule type" value="Genomic_DNA"/>
</dbReference>
<dbReference type="KEGG" id="cpoy:GP475_09895"/>
<dbReference type="AlphaFoldDB" id="A0A7H0SQT7"/>
<accession>A0A7H0SQT7</accession>
<keyword evidence="2" id="KW-1185">Reference proteome</keyword>
<evidence type="ECO:0000313" key="1">
    <source>
        <dbReference type="EMBL" id="QNQ90912.1"/>
    </source>
</evidence>
<sequence>MGLEGNGDHSPPSNSAMKDLYRYFSQATLRELEEILWRAEKAELSAHTCGNIDAADLMSSKGSWRDLIVFLEELIQERRLGGAA</sequence>
<organism evidence="1 2">
    <name type="scientific">Corynebacterium poyangense</name>
    <dbReference type="NCBI Taxonomy" id="2684405"/>
    <lineage>
        <taxon>Bacteria</taxon>
        <taxon>Bacillati</taxon>
        <taxon>Actinomycetota</taxon>
        <taxon>Actinomycetes</taxon>
        <taxon>Mycobacteriales</taxon>
        <taxon>Corynebacteriaceae</taxon>
        <taxon>Corynebacterium</taxon>
    </lineage>
</organism>
<evidence type="ECO:0000313" key="2">
    <source>
        <dbReference type="Proteomes" id="UP000516320"/>
    </source>
</evidence>
<reference evidence="1 2" key="1">
    <citation type="submission" date="2019-12" db="EMBL/GenBank/DDBJ databases">
        <title>Corynebacterium sp. nov., isolated from feces of the Anser Albifrons in China.</title>
        <authorList>
            <person name="Liu Q."/>
        </authorList>
    </citation>
    <scope>NUCLEOTIDE SEQUENCE [LARGE SCALE GENOMIC DNA]</scope>
    <source>
        <strain evidence="1 2">4H37-19</strain>
    </source>
</reference>
<proteinExistence type="predicted"/>
<name>A0A7H0SQT7_9CORY</name>
<protein>
    <submittedName>
        <fullName evidence="1">Uncharacterized protein</fullName>
    </submittedName>
</protein>